<feature type="domain" description="Transposase InsH N-terminal" evidence="4">
    <location>
        <begin position="23"/>
        <end position="112"/>
    </location>
</feature>
<evidence type="ECO:0000256" key="1">
    <source>
        <dbReference type="SAM" id="Coils"/>
    </source>
</evidence>
<dbReference type="EMBL" id="SORI01000055">
    <property type="protein sequence ID" value="TDY51690.1"/>
    <property type="molecule type" value="Genomic_DNA"/>
</dbReference>
<sequence length="473" mass="53188">RRKSMVTRFQTVDRATPYILPQSIEDWLPEDHLARFVVEVVSKLDLAPLRASYAGRGSTPYDPGMLLSLLFYGYATGVRSSRKIEAATHDSVAFRYIAANSHPDHDTIASFRLRFLVEIGEYFVRILEVARETGMRQVGSVSLDGTKVKANASKHRAMSYRHARKIREQLRDEVDELLRMAEEADRNEKRTVIDVPAELKRREKRLDLIEEAVKEIERRAAETYRVEKEEYDGKMAVREKKEKATGKKVGGKKPAEPKAGPADTDQVNFTDEESRIMPMSGGGFEQGYNAQAVVDNASRLIVGTDLGHASVDKQALQPVLEAMKRNPEGLTTPETVLADAGYCSKHNVEYCVERGIEPLISIGREQHNIPLLERCGGDSELVSRNKEAPCSTESECGQTADNSMDRMKARLKTAGGRAEYGKRKGVVEPVFGIIKEVLNFRRFLLRGLKKAKGEWTLVCMAYNVKRMHIIRTS</sequence>
<dbReference type="Pfam" id="PF01609">
    <property type="entry name" value="DDE_Tnp_1"/>
    <property type="match status" value="1"/>
</dbReference>
<feature type="coiled-coil region" evidence="1">
    <location>
        <begin position="160"/>
        <end position="219"/>
    </location>
</feature>
<dbReference type="Pfam" id="PF05598">
    <property type="entry name" value="DUF772"/>
    <property type="match status" value="1"/>
</dbReference>
<dbReference type="GO" id="GO:0003677">
    <property type="term" value="F:DNA binding"/>
    <property type="evidence" value="ECO:0007669"/>
    <property type="project" value="InterPro"/>
</dbReference>
<comment type="caution">
    <text evidence="5">The sequence shown here is derived from an EMBL/GenBank/DDBJ whole genome shotgun (WGS) entry which is preliminary data.</text>
</comment>
<keyword evidence="1" id="KW-0175">Coiled coil</keyword>
<keyword evidence="6" id="KW-1185">Reference proteome</keyword>
<dbReference type="GO" id="GO:0006313">
    <property type="term" value="P:DNA transposition"/>
    <property type="evidence" value="ECO:0007669"/>
    <property type="project" value="InterPro"/>
</dbReference>
<dbReference type="InterPro" id="IPR047629">
    <property type="entry name" value="IS1182_transpos"/>
</dbReference>
<dbReference type="Proteomes" id="UP000295066">
    <property type="component" value="Unassembled WGS sequence"/>
</dbReference>
<proteinExistence type="predicted"/>
<gene>
    <name evidence="5" type="ORF">C8D99_1551</name>
</gene>
<evidence type="ECO:0000256" key="2">
    <source>
        <dbReference type="SAM" id="MobiDB-lite"/>
    </source>
</evidence>
<evidence type="ECO:0000259" key="3">
    <source>
        <dbReference type="Pfam" id="PF01609"/>
    </source>
</evidence>
<dbReference type="NCBIfam" id="NF033551">
    <property type="entry name" value="transpos_IS1182"/>
    <property type="match status" value="1"/>
</dbReference>
<evidence type="ECO:0000313" key="5">
    <source>
        <dbReference type="EMBL" id="TDY51690.1"/>
    </source>
</evidence>
<dbReference type="InterPro" id="IPR002559">
    <property type="entry name" value="Transposase_11"/>
</dbReference>
<feature type="non-terminal residue" evidence="5">
    <location>
        <position position="1"/>
    </location>
</feature>
<feature type="region of interest" description="Disordered" evidence="2">
    <location>
        <begin position="238"/>
        <end position="266"/>
    </location>
</feature>
<feature type="domain" description="Transposase IS4-like" evidence="3">
    <location>
        <begin position="278"/>
        <end position="463"/>
    </location>
</feature>
<organism evidence="5 6">
    <name type="scientific">Aminivibrio pyruvatiphilus</name>
    <dbReference type="NCBI Taxonomy" id="1005740"/>
    <lineage>
        <taxon>Bacteria</taxon>
        <taxon>Thermotogati</taxon>
        <taxon>Synergistota</taxon>
        <taxon>Synergistia</taxon>
        <taxon>Synergistales</taxon>
        <taxon>Aminobacteriaceae</taxon>
        <taxon>Aminivibrio</taxon>
    </lineage>
</organism>
<evidence type="ECO:0000259" key="4">
    <source>
        <dbReference type="Pfam" id="PF05598"/>
    </source>
</evidence>
<evidence type="ECO:0000313" key="6">
    <source>
        <dbReference type="Proteomes" id="UP000295066"/>
    </source>
</evidence>
<dbReference type="AlphaFoldDB" id="A0A4R8LV51"/>
<accession>A0A4R8LV51</accession>
<dbReference type="InterPro" id="IPR008490">
    <property type="entry name" value="Transposase_InsH_N"/>
</dbReference>
<reference evidence="5 6" key="1">
    <citation type="submission" date="2019-03" db="EMBL/GenBank/DDBJ databases">
        <title>Genomic Encyclopedia of Type Strains, Phase IV (KMG-IV): sequencing the most valuable type-strain genomes for metagenomic binning, comparative biology and taxonomic classification.</title>
        <authorList>
            <person name="Goeker M."/>
        </authorList>
    </citation>
    <scope>NUCLEOTIDE SEQUENCE [LARGE SCALE GENOMIC DNA]</scope>
    <source>
        <strain evidence="5 6">DSM 25964</strain>
    </source>
</reference>
<name>A0A4R8LV51_9BACT</name>
<protein>
    <submittedName>
        <fullName evidence="5">IS4 family transposase</fullName>
    </submittedName>
</protein>
<dbReference type="PANTHER" id="PTHR33408">
    <property type="entry name" value="TRANSPOSASE"/>
    <property type="match status" value="1"/>
</dbReference>
<dbReference type="GO" id="GO:0004803">
    <property type="term" value="F:transposase activity"/>
    <property type="evidence" value="ECO:0007669"/>
    <property type="project" value="InterPro"/>
</dbReference>